<feature type="transmembrane region" description="Helical" evidence="5">
    <location>
        <begin position="6"/>
        <end position="25"/>
    </location>
</feature>
<feature type="transmembrane region" description="Helical" evidence="5">
    <location>
        <begin position="169"/>
        <end position="187"/>
    </location>
</feature>
<evidence type="ECO:0000256" key="3">
    <source>
        <dbReference type="ARBA" id="ARBA00022989"/>
    </source>
</evidence>
<keyword evidence="2 5" id="KW-0812">Transmembrane</keyword>
<feature type="transmembrane region" description="Helical" evidence="5">
    <location>
        <begin position="138"/>
        <end position="157"/>
    </location>
</feature>
<dbReference type="Pfam" id="PF02659">
    <property type="entry name" value="Mntp"/>
    <property type="match status" value="1"/>
</dbReference>
<feature type="transmembrane region" description="Helical" evidence="5">
    <location>
        <begin position="37"/>
        <end position="61"/>
    </location>
</feature>
<evidence type="ECO:0000256" key="5">
    <source>
        <dbReference type="SAM" id="Phobius"/>
    </source>
</evidence>
<dbReference type="InterPro" id="IPR003810">
    <property type="entry name" value="Mntp/YtaF"/>
</dbReference>
<comment type="caution">
    <text evidence="6">The sequence shown here is derived from an EMBL/GenBank/DDBJ whole genome shotgun (WGS) entry which is preliminary data.</text>
</comment>
<keyword evidence="3 5" id="KW-1133">Transmembrane helix</keyword>
<organism evidence="6 7">
    <name type="scientific">Frisingicoccus caecimuris</name>
    <dbReference type="NCBI Taxonomy" id="1796636"/>
    <lineage>
        <taxon>Bacteria</taxon>
        <taxon>Bacillati</taxon>
        <taxon>Bacillota</taxon>
        <taxon>Clostridia</taxon>
        <taxon>Lachnospirales</taxon>
        <taxon>Lachnospiraceae</taxon>
        <taxon>Frisingicoccus</taxon>
    </lineage>
</organism>
<proteinExistence type="predicted"/>
<keyword evidence="1" id="KW-1003">Cell membrane</keyword>
<evidence type="ECO:0000256" key="4">
    <source>
        <dbReference type="ARBA" id="ARBA00023136"/>
    </source>
</evidence>
<accession>A0A4R2LF43</accession>
<evidence type="ECO:0000313" key="6">
    <source>
        <dbReference type="EMBL" id="TCO84476.1"/>
    </source>
</evidence>
<reference evidence="6 7" key="1">
    <citation type="submission" date="2019-03" db="EMBL/GenBank/DDBJ databases">
        <title>Genomic Encyclopedia of Type Strains, Phase IV (KMG-IV): sequencing the most valuable type-strain genomes for metagenomic binning, comparative biology and taxonomic classification.</title>
        <authorList>
            <person name="Goeker M."/>
        </authorList>
    </citation>
    <scope>NUCLEOTIDE SEQUENCE [LARGE SCALE GENOMIC DNA]</scope>
    <source>
        <strain evidence="6 7">DSM 28559</strain>
    </source>
</reference>
<evidence type="ECO:0000313" key="7">
    <source>
        <dbReference type="Proteomes" id="UP000295711"/>
    </source>
</evidence>
<protein>
    <submittedName>
        <fullName evidence="6">Putative Mn2+ efflux pump MntP</fullName>
    </submittedName>
</protein>
<feature type="transmembrane region" description="Helical" evidence="5">
    <location>
        <begin position="73"/>
        <end position="91"/>
    </location>
</feature>
<dbReference type="AlphaFoldDB" id="A0A4R2LF43"/>
<dbReference type="OrthoDB" id="1956968at2"/>
<keyword evidence="4 5" id="KW-0472">Membrane</keyword>
<dbReference type="Proteomes" id="UP000295711">
    <property type="component" value="Unassembled WGS sequence"/>
</dbReference>
<evidence type="ECO:0000256" key="1">
    <source>
        <dbReference type="ARBA" id="ARBA00022475"/>
    </source>
</evidence>
<name>A0A4R2LF43_9FIRM</name>
<dbReference type="RefSeq" id="WP_132091689.1">
    <property type="nucleotide sequence ID" value="NZ_JANKAQ010000006.1"/>
</dbReference>
<sequence>MAIGIVAIIALGVGTHIFEITMKAAATQASLSRKRMVVLGAVFGGIQMLLMLLGLFVTWIIEENCEMDMVNHIYRYAAICFLFMLIAKSLFEGIYTKEFLECRAEPLSLKQWGMQAIRAGIESSVVGMSITYLNPDTLYDMVCVLCISILSAIGGLWYGYWSGVKGQRVLNLSGAFMLGIAGVYMIIRQKAGI</sequence>
<dbReference type="EMBL" id="SLXA01000007">
    <property type="protein sequence ID" value="TCO84476.1"/>
    <property type="molecule type" value="Genomic_DNA"/>
</dbReference>
<gene>
    <name evidence="6" type="ORF">EV212_10778</name>
</gene>
<keyword evidence="7" id="KW-1185">Reference proteome</keyword>
<evidence type="ECO:0000256" key="2">
    <source>
        <dbReference type="ARBA" id="ARBA00022692"/>
    </source>
</evidence>